<feature type="compositionally biased region" description="Polar residues" evidence="1">
    <location>
        <begin position="312"/>
        <end position="321"/>
    </location>
</feature>
<reference evidence="3" key="1">
    <citation type="journal article" date="2017" name="Nat. Microbiol.">
        <title>Global analysis of biosynthetic gene clusters reveals vast potential of secondary metabolite production in Penicillium species.</title>
        <authorList>
            <person name="Nielsen J.C."/>
            <person name="Grijseels S."/>
            <person name="Prigent S."/>
            <person name="Ji B."/>
            <person name="Dainat J."/>
            <person name="Nielsen K.F."/>
            <person name="Frisvad J.C."/>
            <person name="Workman M."/>
            <person name="Nielsen J."/>
        </authorList>
    </citation>
    <scope>NUCLEOTIDE SEQUENCE [LARGE SCALE GENOMIC DNA]</scope>
    <source>
        <strain evidence="3">IBT 14082</strain>
    </source>
</reference>
<feature type="compositionally biased region" description="Polar residues" evidence="1">
    <location>
        <begin position="400"/>
        <end position="421"/>
    </location>
</feature>
<sequence length="442" mass="48629">MKKKKGVSTLQGEAKHPVEPPKNVPEESKFSSSASDAELEPALNKFFGGSSLLPDPICMHWGPYQTSNAQEVSWMDVLSEATTADKFQLQDNGMYWCHVKGRVVEMSAENYHFISLGYPQRMMQSSRPSEAKREKETAGYVGGKDVSPVNAVANADTGSLHNPVPDPMDIPRRSIVPDLSHRPEKGTAISYQGEGDVKGTSHAAQEFEAETSRLRPNNRESYFQSRHKERFLHWVPVIVATNPLTSEDDTIKSNITTRAQDGSTGSSDIPGPSQSDASSPTNKDKQPATPVRPKKQNIFIPWTPSPKKETHTQSPGDSNISPRAGPSVRYSSRELDEGPAFIKALIEAGKSWEEQEELYASEFGISRSQFRLMKKFDLLGMKDGGFEKAAFRNRSEHSKPQSTSANMDPESSVQTGASQENSEGDKSKDKGKKRDPGPSDAT</sequence>
<organism evidence="2 3">
    <name type="scientific">Penicillium flavigenum</name>
    <dbReference type="NCBI Taxonomy" id="254877"/>
    <lineage>
        <taxon>Eukaryota</taxon>
        <taxon>Fungi</taxon>
        <taxon>Dikarya</taxon>
        <taxon>Ascomycota</taxon>
        <taxon>Pezizomycotina</taxon>
        <taxon>Eurotiomycetes</taxon>
        <taxon>Eurotiomycetidae</taxon>
        <taxon>Eurotiales</taxon>
        <taxon>Aspergillaceae</taxon>
        <taxon>Penicillium</taxon>
    </lineage>
</organism>
<name>A0A1V6TIL6_9EURO</name>
<feature type="compositionally biased region" description="Basic and acidic residues" evidence="1">
    <location>
        <begin position="423"/>
        <end position="442"/>
    </location>
</feature>
<evidence type="ECO:0000256" key="1">
    <source>
        <dbReference type="SAM" id="MobiDB-lite"/>
    </source>
</evidence>
<feature type="region of interest" description="Disordered" evidence="1">
    <location>
        <begin position="391"/>
        <end position="442"/>
    </location>
</feature>
<protein>
    <submittedName>
        <fullName evidence="2">Uncharacterized protein</fullName>
    </submittedName>
</protein>
<evidence type="ECO:0000313" key="3">
    <source>
        <dbReference type="Proteomes" id="UP000191342"/>
    </source>
</evidence>
<dbReference type="Proteomes" id="UP000191342">
    <property type="component" value="Unassembled WGS sequence"/>
</dbReference>
<evidence type="ECO:0000313" key="2">
    <source>
        <dbReference type="EMBL" id="OQE26178.1"/>
    </source>
</evidence>
<keyword evidence="3" id="KW-1185">Reference proteome</keyword>
<feature type="region of interest" description="Disordered" evidence="1">
    <location>
        <begin position="257"/>
        <end position="337"/>
    </location>
</feature>
<accession>A0A1V6TIL6</accession>
<feature type="compositionally biased region" description="Polar residues" evidence="1">
    <location>
        <begin position="257"/>
        <end position="281"/>
    </location>
</feature>
<comment type="caution">
    <text evidence="2">The sequence shown here is derived from an EMBL/GenBank/DDBJ whole genome shotgun (WGS) entry which is preliminary data.</text>
</comment>
<feature type="region of interest" description="Disordered" evidence="1">
    <location>
        <begin position="175"/>
        <end position="215"/>
    </location>
</feature>
<proteinExistence type="predicted"/>
<dbReference type="AlphaFoldDB" id="A0A1V6TIL6"/>
<feature type="compositionally biased region" description="Basic and acidic residues" evidence="1">
    <location>
        <begin position="13"/>
        <end position="29"/>
    </location>
</feature>
<feature type="region of interest" description="Disordered" evidence="1">
    <location>
        <begin position="1"/>
        <end position="36"/>
    </location>
</feature>
<dbReference type="EMBL" id="MLQL01000007">
    <property type="protein sequence ID" value="OQE26178.1"/>
    <property type="molecule type" value="Genomic_DNA"/>
</dbReference>
<dbReference type="OrthoDB" id="4357212at2759"/>
<gene>
    <name evidence="2" type="ORF">PENFLA_c007G08742</name>
</gene>